<comment type="caution">
    <text evidence="1">The sequence shown here is derived from an EMBL/GenBank/DDBJ whole genome shotgun (WGS) entry which is preliminary data.</text>
</comment>
<gene>
    <name evidence="1" type="ORF">CS063_12235</name>
</gene>
<dbReference type="Proteomes" id="UP000224460">
    <property type="component" value="Unassembled WGS sequence"/>
</dbReference>
<protein>
    <submittedName>
        <fullName evidence="1">Uncharacterized protein</fullName>
    </submittedName>
</protein>
<dbReference type="EMBL" id="PEDL01000014">
    <property type="protein sequence ID" value="PHV70067.1"/>
    <property type="molecule type" value="Genomic_DNA"/>
</dbReference>
<name>A0AC61DBX4_9FIRM</name>
<keyword evidence="2" id="KW-1185">Reference proteome</keyword>
<evidence type="ECO:0000313" key="1">
    <source>
        <dbReference type="EMBL" id="PHV70067.1"/>
    </source>
</evidence>
<accession>A0AC61DBX4</accession>
<reference evidence="1" key="1">
    <citation type="submission" date="2017-10" db="EMBL/GenBank/DDBJ databases">
        <title>Genome sequence of cellulolytic Lachnospiraceae bacterium XHS1971 isolated from hotspring sediment.</title>
        <authorList>
            <person name="Vasudevan G."/>
            <person name="Joshi A.J."/>
            <person name="Hivarkar S."/>
            <person name="Lanjekar V.B."/>
            <person name="Dhakephalkar P.K."/>
            <person name="Dagar S."/>
        </authorList>
    </citation>
    <scope>NUCLEOTIDE SEQUENCE</scope>
    <source>
        <strain evidence="1">XHS1971</strain>
    </source>
</reference>
<sequence>MKLGTGRKKILVVLLAITTAASMQMTTFASDYEQHWAGQAIKEWVDYGIVKGYEDGQFKPNNKVTRAELATFLVQVFGVSGKKSPVGYLDVAEGAWYKEYVDQVTAMGWMQGKEGNFEPNQPATRQEMMVALARAYSLKGTTEVNFKDANQIAPEALSDITALIANGYIKGNPDGSLRPNDNLTRGEFVSILDRLTDNFIYKAGTYTGDRKGNVVINTPGVTLENMTIEGNLYLAPGIGKGEATLHQVTVKGQTFVEGGGVNTVLFNDCNFEQPVQVQSIDPVRIVSQGKACSLVTISGAHLILTGNFTNLEFLGDIGVEFRDAKAKQVIIQPTNAQLAQIADIKSTGTSDINLTAKAGITLHLQGDFRRLELLAGARTILKEVDLEQLIIMSLRDNPQAVTFIEADKASQIGQIEANAAATIQGEAKIKVLTINAEGVNSHIAAATNTVKEGIKAIISGKEVTKDTAKTVNTAPSSSGGGGGGGGTSPTTPEEKTYKLSYDLNGEKGTVPTVVIRKKGEIIRVAESIEVPAGKGLKEWNTQRDGKGTSYLPGSTLTMGTADIILYAIWENVEPITFDLYGVEDCWTDAVYNESEHRIGFVVKGDATKSVIDWTKLKYSTIRYTEWPKFEVCASGKLTSSYVLESDEKQGSGTYGVYVETNHKNGIFTYVEVRLTEDDEEIINHLWDDKAQEERITVEAGWIKGLVKRTIPEDGYEGKRLERENTFTIEDSSFDINTIKQICQYNSLFDWIKEEFDTEDSNRAKAITINKRFNHVILYKDEIDEEEFISIPKEGKRLAIEISHQGPFSVTIPPIDEWEDIIKIDKIEVTNPNLIKVFLTGEKEGLTKDDFELGVYAPGAENPRLQPSDLWEIKKDKENGSIYWISLEPDLTLQNGRVILSTKGIAIDPSAEEIDIPQEGDAVVSDWEALKAALDNTEIRNIIVTADIEISENTVFVEGKNISIQPNACLSVKEEVTLGIESFINNEGTFINKGHLDVPPTGAIAIIGNNAKVQGLGIIGEVDTDNEPIIIEEGIYRCKGDAWGLEVDLEDGATWEDVNFTLANSSVRVANLFVDVEIPTGKSVIIPTGKELVISEESELMITSGSVLELEGILVNRGSLNNEGTIEVTTGSMLVLMPGSSVKGLGKVDGVDTNEEVTVDDWVDGGEPIRGGEYILDSTDVWVRKE</sequence>
<proteinExistence type="predicted"/>
<organism evidence="1 2">
    <name type="scientific">Sporanaerobium hydrogeniformans</name>
    <dbReference type="NCBI Taxonomy" id="3072179"/>
    <lineage>
        <taxon>Bacteria</taxon>
        <taxon>Bacillati</taxon>
        <taxon>Bacillota</taxon>
        <taxon>Clostridia</taxon>
        <taxon>Lachnospirales</taxon>
        <taxon>Lachnospiraceae</taxon>
        <taxon>Sporanaerobium</taxon>
    </lineage>
</organism>
<evidence type="ECO:0000313" key="2">
    <source>
        <dbReference type="Proteomes" id="UP000224460"/>
    </source>
</evidence>